<dbReference type="OrthoDB" id="5937210at2759"/>
<gene>
    <name evidence="1" type="ORF">T07_392</name>
</gene>
<dbReference type="EMBL" id="JYDL01000185">
    <property type="protein sequence ID" value="KRX13747.1"/>
    <property type="molecule type" value="Genomic_DNA"/>
</dbReference>
<name>A0A0V0RGX0_9BILA</name>
<organism evidence="1 2">
    <name type="scientific">Trichinella nelsoni</name>
    <dbReference type="NCBI Taxonomy" id="6336"/>
    <lineage>
        <taxon>Eukaryota</taxon>
        <taxon>Metazoa</taxon>
        <taxon>Ecdysozoa</taxon>
        <taxon>Nematoda</taxon>
        <taxon>Enoplea</taxon>
        <taxon>Dorylaimia</taxon>
        <taxon>Trichinellida</taxon>
        <taxon>Trichinellidae</taxon>
        <taxon>Trichinella</taxon>
    </lineage>
</organism>
<sequence>MPCLHKQGTYHRNDFAQDATPGSLPHVLYVSTSVTTLAPNTLTAGLCSSLQYIEGFCRTGAPGGFDPLPQQTISDRRALGSMTKRHAVQGMTERPAEQRLIEYRLVGSCRSVARSHPRSSPAASLNWAGWEDLLPRLRSCFS</sequence>
<dbReference type="AlphaFoldDB" id="A0A0V0RGX0"/>
<protein>
    <submittedName>
        <fullName evidence="1">Uncharacterized protein</fullName>
    </submittedName>
</protein>
<dbReference type="Proteomes" id="UP000054630">
    <property type="component" value="Unassembled WGS sequence"/>
</dbReference>
<proteinExistence type="predicted"/>
<accession>A0A0V0RGX0</accession>
<evidence type="ECO:0000313" key="2">
    <source>
        <dbReference type="Proteomes" id="UP000054630"/>
    </source>
</evidence>
<reference evidence="1 2" key="1">
    <citation type="submission" date="2015-01" db="EMBL/GenBank/DDBJ databases">
        <title>Evolution of Trichinella species and genotypes.</title>
        <authorList>
            <person name="Korhonen P.K."/>
            <person name="Edoardo P."/>
            <person name="Giuseppe L.R."/>
            <person name="Gasser R.B."/>
        </authorList>
    </citation>
    <scope>NUCLEOTIDE SEQUENCE [LARGE SCALE GENOMIC DNA]</scope>
    <source>
        <strain evidence="1">ISS37</strain>
    </source>
</reference>
<evidence type="ECO:0000313" key="1">
    <source>
        <dbReference type="EMBL" id="KRX13747.1"/>
    </source>
</evidence>
<keyword evidence="2" id="KW-1185">Reference proteome</keyword>
<comment type="caution">
    <text evidence="1">The sequence shown here is derived from an EMBL/GenBank/DDBJ whole genome shotgun (WGS) entry which is preliminary data.</text>
</comment>